<keyword evidence="3" id="KW-1185">Reference proteome</keyword>
<evidence type="ECO:0000313" key="2">
    <source>
        <dbReference type="EMBL" id="TRY78803.1"/>
    </source>
</evidence>
<dbReference type="InterPro" id="IPR015943">
    <property type="entry name" value="WD40/YVTN_repeat-like_dom_sf"/>
</dbReference>
<dbReference type="InterPro" id="IPR042505">
    <property type="entry name" value="DYNC2I1"/>
</dbReference>
<accession>A0A553PM90</accession>
<dbReference type="GO" id="GO:0045504">
    <property type="term" value="F:dynein heavy chain binding"/>
    <property type="evidence" value="ECO:0007669"/>
    <property type="project" value="InterPro"/>
</dbReference>
<dbReference type="STRING" id="6832.A0A553PM90"/>
<dbReference type="SMART" id="SM00320">
    <property type="entry name" value="WD40"/>
    <property type="match status" value="4"/>
</dbReference>
<feature type="region of interest" description="Disordered" evidence="1">
    <location>
        <begin position="1"/>
        <end position="54"/>
    </location>
</feature>
<evidence type="ECO:0000313" key="3">
    <source>
        <dbReference type="Proteomes" id="UP000318571"/>
    </source>
</evidence>
<dbReference type="SUPFAM" id="SSF50978">
    <property type="entry name" value="WD40 repeat-like"/>
    <property type="match status" value="1"/>
</dbReference>
<organism evidence="2 3">
    <name type="scientific">Tigriopus californicus</name>
    <name type="common">Marine copepod</name>
    <dbReference type="NCBI Taxonomy" id="6832"/>
    <lineage>
        <taxon>Eukaryota</taxon>
        <taxon>Metazoa</taxon>
        <taxon>Ecdysozoa</taxon>
        <taxon>Arthropoda</taxon>
        <taxon>Crustacea</taxon>
        <taxon>Multicrustacea</taxon>
        <taxon>Hexanauplia</taxon>
        <taxon>Copepoda</taxon>
        <taxon>Harpacticoida</taxon>
        <taxon>Harpacticidae</taxon>
        <taxon>Tigriopus</taxon>
    </lineage>
</organism>
<dbReference type="InterPro" id="IPR001680">
    <property type="entry name" value="WD40_rpt"/>
</dbReference>
<sequence length="646" mass="71377">MEMEQVKAAMIRENSARHPRGQAQVIEESDDSGKGSPGVEEQSPKKEARVSSGRTLINFNVAKKKQDTQKAAGKTKKRGDNLKGMISLNVVRFDLLDLPPIRYEAFMKSFGTSNARQETSQTGDDDLEQETQTEVIETNEKWTQKPIAMTSIGDLDDQELLLQNMKGVGGPSKETKDSQGFVSFNAHSHSLRLAQFLEGASQVMLTLMEEQEEQVRGLDLEGIEQKSVDFADKVTILNTDMAFLLDRPVTSLAFAPDQSAILLTAHGNLDVDGEQGATTLANFSANTYLCIWNVSQPSAPSKVLMTHNVVTSCCFSPHKASIAFAGLVDGTVVGWDLRESLNIHQEVKREVIDNADFIFRSPTFSTNAGPDEHNSTIKSVTPLPEMKREQSAEGYNDFGGAFQLISVEEQGCAIIWTVLDNQHDFDQHVGQAHWGTIRLVQSQRIELDSNLYGITVNPHDGSQLLLGMEGGAIHHASTKSNHKPNPRQFLPEFEAQSNPQSIAFCPFGHGFFLVGSDDGTVRLHATTNMKPLITWPGTVDGEPVVDLIWSQSRPCVFVLLDNLSRVHLWDLGAGDIYPAHTVHFEDGIEAMAINPDLKDSRQKQLLALGMENGKVEVHHLKGEYKADDSESCQKELSRFLHYVSII</sequence>
<dbReference type="GO" id="GO:0005929">
    <property type="term" value="C:cilium"/>
    <property type="evidence" value="ECO:0007669"/>
    <property type="project" value="GOC"/>
</dbReference>
<dbReference type="GO" id="GO:0045503">
    <property type="term" value="F:dynein light chain binding"/>
    <property type="evidence" value="ECO:0007669"/>
    <property type="project" value="InterPro"/>
</dbReference>
<dbReference type="Gene3D" id="2.130.10.10">
    <property type="entry name" value="YVTN repeat-like/Quinoprotein amine dehydrogenase"/>
    <property type="match status" value="2"/>
</dbReference>
<evidence type="ECO:0000256" key="1">
    <source>
        <dbReference type="SAM" id="MobiDB-lite"/>
    </source>
</evidence>
<dbReference type="OMA" id="YARNSHA"/>
<feature type="region of interest" description="Disordered" evidence="1">
    <location>
        <begin position="112"/>
        <end position="131"/>
    </location>
</feature>
<name>A0A553PM90_TIGCA</name>
<proteinExistence type="predicted"/>
<gene>
    <name evidence="2" type="ORF">TCAL_07584</name>
</gene>
<dbReference type="GO" id="GO:0042073">
    <property type="term" value="P:intraciliary transport"/>
    <property type="evidence" value="ECO:0007669"/>
    <property type="project" value="InterPro"/>
</dbReference>
<comment type="caution">
    <text evidence="2">The sequence shown here is derived from an EMBL/GenBank/DDBJ whole genome shotgun (WGS) entry which is preliminary data.</text>
</comment>
<dbReference type="InterPro" id="IPR036322">
    <property type="entry name" value="WD40_repeat_dom_sf"/>
</dbReference>
<dbReference type="GO" id="GO:0005868">
    <property type="term" value="C:cytoplasmic dynein complex"/>
    <property type="evidence" value="ECO:0007669"/>
    <property type="project" value="InterPro"/>
</dbReference>
<dbReference type="PANTHER" id="PTHR16022">
    <property type="entry name" value="WD REPEAT DOMAIN 60"/>
    <property type="match status" value="1"/>
</dbReference>
<protein>
    <recommendedName>
        <fullName evidence="4">WD repeat-containing protein 60</fullName>
    </recommendedName>
</protein>
<dbReference type="Proteomes" id="UP000318571">
    <property type="component" value="Chromosome 11"/>
</dbReference>
<dbReference type="AlphaFoldDB" id="A0A553PM90"/>
<dbReference type="Pfam" id="PF00400">
    <property type="entry name" value="WD40"/>
    <property type="match status" value="2"/>
</dbReference>
<reference evidence="2 3" key="1">
    <citation type="journal article" date="2018" name="Nat. Ecol. Evol.">
        <title>Genomic signatures of mitonuclear coevolution across populations of Tigriopus californicus.</title>
        <authorList>
            <person name="Barreto F.S."/>
            <person name="Watson E.T."/>
            <person name="Lima T.G."/>
            <person name="Willett C.S."/>
            <person name="Edmands S."/>
            <person name="Li W."/>
            <person name="Burton R.S."/>
        </authorList>
    </citation>
    <scope>NUCLEOTIDE SEQUENCE [LARGE SCALE GENOMIC DNA]</scope>
    <source>
        <strain evidence="2 3">San Diego</strain>
    </source>
</reference>
<dbReference type="EMBL" id="VCGU01000003">
    <property type="protein sequence ID" value="TRY78803.1"/>
    <property type="molecule type" value="Genomic_DNA"/>
</dbReference>
<dbReference type="PANTHER" id="PTHR16022:SF0">
    <property type="entry name" value="CYTOPLASMIC DYNEIN 2 INTERMEDIATE CHAIN 1"/>
    <property type="match status" value="1"/>
</dbReference>
<feature type="compositionally biased region" description="Polar residues" evidence="1">
    <location>
        <begin position="112"/>
        <end position="122"/>
    </location>
</feature>
<evidence type="ECO:0008006" key="4">
    <source>
        <dbReference type="Google" id="ProtNLM"/>
    </source>
</evidence>